<evidence type="ECO:0000313" key="2">
    <source>
        <dbReference type="EMBL" id="MCV7168623.1"/>
    </source>
</evidence>
<gene>
    <name evidence="2" type="ORF">H7I41_01675</name>
</gene>
<protein>
    <submittedName>
        <fullName evidence="2">MBL fold metallo-hydrolase</fullName>
    </submittedName>
</protein>
<name>A0A9X2Y634_9MYCO</name>
<proteinExistence type="predicted"/>
<evidence type="ECO:0000313" key="3">
    <source>
        <dbReference type="Proteomes" id="UP001140293"/>
    </source>
</evidence>
<accession>A0A9X2Y634</accession>
<dbReference type="Proteomes" id="UP001140293">
    <property type="component" value="Unassembled WGS sequence"/>
</dbReference>
<dbReference type="GO" id="GO:0070290">
    <property type="term" value="F:N-acylphosphatidylethanolamine-specific phospholipase D activity"/>
    <property type="evidence" value="ECO:0007669"/>
    <property type="project" value="InterPro"/>
</dbReference>
<dbReference type="Pfam" id="PF12706">
    <property type="entry name" value="Lactamase_B_2"/>
    <property type="match status" value="1"/>
</dbReference>
<dbReference type="PANTHER" id="PTHR15032">
    <property type="entry name" value="N-ACYL-PHOSPHATIDYLETHANOLAMINE-HYDROLYZING PHOSPHOLIPASE D"/>
    <property type="match status" value="1"/>
</dbReference>
<dbReference type="InterPro" id="IPR001279">
    <property type="entry name" value="Metallo-B-lactamas"/>
</dbReference>
<dbReference type="InterPro" id="IPR036866">
    <property type="entry name" value="RibonucZ/Hydroxyglut_hydro"/>
</dbReference>
<sequence length="371" mass="40427">MLRAALRFGFGTASLLGGSWVLRALHGTPAALGATPAEIAAVARRSPHYRDGVFVNLDPTSQMSLDAEQQRLLVRELVTGRDSGPGGPIPLAAPAATDRAAADLAVHWYGHSSALVEVDGYRVLTDPIWSSRCSPSRQVGPHRLHDVPVELEALPAVDAVLISHDHYDHLDIDTILGLARTQWAPFCVPLGVGAHLRKWGIPEERIVELDWNESHRIGDLTVVCTPARHFSGRLFARNTTLWASWAIVGPKHRAFFGGDTGYSRSFADIGAEHGPFDVTLLPVGAYHPAWPDIHMNPEEAVRAHLDVAEAGAGLLVPIHWATFRLAPHPWAEPVERLLRAADPAGVPVVVPKPGERVDRETIRPSAPWWQL</sequence>
<dbReference type="EMBL" id="JACKSJ010000016">
    <property type="protein sequence ID" value="MCV7168623.1"/>
    <property type="molecule type" value="Genomic_DNA"/>
</dbReference>
<feature type="domain" description="Metallo-beta-lactamase" evidence="1">
    <location>
        <begin position="121"/>
        <end position="320"/>
    </location>
</feature>
<dbReference type="SUPFAM" id="SSF56281">
    <property type="entry name" value="Metallo-hydrolase/oxidoreductase"/>
    <property type="match status" value="1"/>
</dbReference>
<comment type="caution">
    <text evidence="2">The sequence shown here is derived from an EMBL/GenBank/DDBJ whole genome shotgun (WGS) entry which is preliminary data.</text>
</comment>
<dbReference type="GO" id="GO:0005737">
    <property type="term" value="C:cytoplasm"/>
    <property type="evidence" value="ECO:0007669"/>
    <property type="project" value="TreeGrafter"/>
</dbReference>
<reference evidence="2" key="2">
    <citation type="journal article" date="2022" name="BMC Genomics">
        <title>Comparative genome analysis of mycobacteria focusing on tRNA and non-coding RNA.</title>
        <authorList>
            <person name="Behra P.R.K."/>
            <person name="Pettersson B.M.F."/>
            <person name="Ramesh M."/>
            <person name="Das S."/>
            <person name="Dasgupta S."/>
            <person name="Kirsebom L.A."/>
        </authorList>
    </citation>
    <scope>NUCLEOTIDE SEQUENCE</scope>
    <source>
        <strain evidence="2">DSM 44615</strain>
    </source>
</reference>
<dbReference type="InterPro" id="IPR024884">
    <property type="entry name" value="NAPE-PLD"/>
</dbReference>
<dbReference type="Gene3D" id="3.60.15.10">
    <property type="entry name" value="Ribonuclease Z/Hydroxyacylglutathione hydrolase-like"/>
    <property type="match status" value="1"/>
</dbReference>
<dbReference type="AlphaFoldDB" id="A0A9X2Y634"/>
<dbReference type="PIRSF" id="PIRSF038896">
    <property type="entry name" value="NAPE-PLD"/>
    <property type="match status" value="1"/>
</dbReference>
<evidence type="ECO:0000259" key="1">
    <source>
        <dbReference type="Pfam" id="PF12706"/>
    </source>
</evidence>
<organism evidence="2 3">
    <name type="scientific">[Mycobacterium] manitobense</name>
    <dbReference type="NCBI Taxonomy" id="190147"/>
    <lineage>
        <taxon>Bacteria</taxon>
        <taxon>Bacillati</taxon>
        <taxon>Actinomycetota</taxon>
        <taxon>Actinomycetes</taxon>
        <taxon>Mycobacteriales</taxon>
        <taxon>Mycobacteriaceae</taxon>
        <taxon>Mycolicibacterium</taxon>
    </lineage>
</organism>
<dbReference type="RefSeq" id="WP_264010812.1">
    <property type="nucleotide sequence ID" value="NZ_JACKSJ010000016.1"/>
</dbReference>
<dbReference type="GO" id="GO:0008270">
    <property type="term" value="F:zinc ion binding"/>
    <property type="evidence" value="ECO:0007669"/>
    <property type="project" value="InterPro"/>
</dbReference>
<keyword evidence="3" id="KW-1185">Reference proteome</keyword>
<dbReference type="PANTHER" id="PTHR15032:SF4">
    <property type="entry name" value="N-ACYL-PHOSPHATIDYLETHANOLAMINE-HYDROLYZING PHOSPHOLIPASE D"/>
    <property type="match status" value="1"/>
</dbReference>
<reference evidence="2" key="1">
    <citation type="submission" date="2020-07" db="EMBL/GenBank/DDBJ databases">
        <authorList>
            <person name="Pettersson B.M.F."/>
            <person name="Behra P.R.K."/>
            <person name="Ramesh M."/>
            <person name="Das S."/>
            <person name="Dasgupta S."/>
            <person name="Kirsebom L.A."/>
        </authorList>
    </citation>
    <scope>NUCLEOTIDE SEQUENCE</scope>
    <source>
        <strain evidence="2">DSM 44615</strain>
    </source>
</reference>